<evidence type="ECO:0000256" key="1">
    <source>
        <dbReference type="ARBA" id="ARBA00022741"/>
    </source>
</evidence>
<dbReference type="GO" id="GO:0140662">
    <property type="term" value="F:ATP-dependent protein folding chaperone"/>
    <property type="evidence" value="ECO:0007669"/>
    <property type="project" value="InterPro"/>
</dbReference>
<evidence type="ECO:0000313" key="4">
    <source>
        <dbReference type="Proteomes" id="UP000247810"/>
    </source>
</evidence>
<reference evidence="3 4" key="1">
    <citation type="submission" date="2018-02" db="EMBL/GenBank/DDBJ databases">
        <title>The genomes of Aspergillus section Nigri reveals drivers in fungal speciation.</title>
        <authorList>
            <consortium name="DOE Joint Genome Institute"/>
            <person name="Vesth T.C."/>
            <person name="Nybo J."/>
            <person name="Theobald S."/>
            <person name="Brandl J."/>
            <person name="Frisvad J.C."/>
            <person name="Nielsen K.F."/>
            <person name="Lyhne E.K."/>
            <person name="Kogle M.E."/>
            <person name="Kuo A."/>
            <person name="Riley R."/>
            <person name="Clum A."/>
            <person name="Nolan M."/>
            <person name="Lipzen A."/>
            <person name="Salamov A."/>
            <person name="Henrissat B."/>
            <person name="Wiebenga A."/>
            <person name="De vries R.P."/>
            <person name="Grigoriev I.V."/>
            <person name="Mortensen U.H."/>
            <person name="Andersen M.R."/>
            <person name="Baker S.E."/>
        </authorList>
    </citation>
    <scope>NUCLEOTIDE SEQUENCE [LARGE SCALE GENOMIC DNA]</scope>
    <source>
        <strain evidence="3 4">CBS 707.79</strain>
    </source>
</reference>
<dbReference type="Proteomes" id="UP000247810">
    <property type="component" value="Unassembled WGS sequence"/>
</dbReference>
<dbReference type="SUPFAM" id="SSF53067">
    <property type="entry name" value="Actin-like ATPase domain"/>
    <property type="match status" value="2"/>
</dbReference>
<accession>A0A319DN70</accession>
<dbReference type="PANTHER" id="PTHR14187:SF82">
    <property type="entry name" value="FAMILY CHAPERONE, PUTATIVE (AFU_ORTHOLOGUE AFUA_7G08575)-RELATED"/>
    <property type="match status" value="1"/>
</dbReference>
<dbReference type="VEuPathDB" id="FungiDB:BO71DRAFT_429006"/>
<dbReference type="OrthoDB" id="2963168at2759"/>
<organism evidence="3 4">
    <name type="scientific">Aspergillus ellipticus CBS 707.79</name>
    <dbReference type="NCBI Taxonomy" id="1448320"/>
    <lineage>
        <taxon>Eukaryota</taxon>
        <taxon>Fungi</taxon>
        <taxon>Dikarya</taxon>
        <taxon>Ascomycota</taxon>
        <taxon>Pezizomycotina</taxon>
        <taxon>Eurotiomycetes</taxon>
        <taxon>Eurotiomycetidae</taxon>
        <taxon>Eurotiales</taxon>
        <taxon>Aspergillaceae</taxon>
        <taxon>Aspergillus</taxon>
        <taxon>Aspergillus subgen. Circumdati</taxon>
    </lineage>
</organism>
<gene>
    <name evidence="3" type="ORF">BO71DRAFT_429006</name>
</gene>
<dbReference type="Pfam" id="PF00012">
    <property type="entry name" value="HSP70"/>
    <property type="match status" value="1"/>
</dbReference>
<dbReference type="InterPro" id="IPR013126">
    <property type="entry name" value="Hsp_70_fam"/>
</dbReference>
<dbReference type="STRING" id="1448320.A0A319DN70"/>
<dbReference type="EMBL" id="KZ825852">
    <property type="protein sequence ID" value="PYH95497.1"/>
    <property type="molecule type" value="Genomic_DNA"/>
</dbReference>
<keyword evidence="4" id="KW-1185">Reference proteome</keyword>
<dbReference type="Gene3D" id="3.30.420.40">
    <property type="match status" value="1"/>
</dbReference>
<dbReference type="PRINTS" id="PR00301">
    <property type="entry name" value="HEATSHOCK70"/>
</dbReference>
<sequence>MGRIIIGLDFGTTYSGVAWVLDNCPDEPEVITSWPGRGNRTSPKVPSIVSYSNGKFLWGYQATLFGENIRGIKLLLDVSQSEEVASALSSVELLKQNQKTAVQVAGTYLKQLVYNANQTLDRRFGTAVKSMDRQYILTTPAVWSDKAKDATLTAAVNAGIARHEIALISEPEAAALYCMHAIQPNTIRNGDVVVVCDAGGGTVDLISYCVKTVSPLSLEEVVEGSGGICGSMVLDVRFNELLDELIGKNKIPINSREMALKFWQEDIKPNFANDLDDKDETHFIPLPGVKDNRKISLRDGFLKLDGSRHYLIQDQVHGAQASKNTVMAILLVGGSGSSEYLFQRIKKAHRGITVMQPPNSWSAVMLGAVQHGIEGNRVGKRIARRHYGVQFRSDSSAYNGRFPDVKREWCRLNETWYLPGVMNWYIHKGGEISEGSPICMPFSRSIAVENASTMIFSDPLLVCNRKSSPERVEDTVFQICTLETDLSRVPAYLFDLRKNSCGQKFYKVN</sequence>
<dbReference type="InterPro" id="IPR043129">
    <property type="entry name" value="ATPase_NBD"/>
</dbReference>
<evidence type="ECO:0000256" key="2">
    <source>
        <dbReference type="ARBA" id="ARBA00022840"/>
    </source>
</evidence>
<protein>
    <submittedName>
        <fullName evidence="3">Actin-like ATPase domain-containing protein</fullName>
    </submittedName>
</protein>
<evidence type="ECO:0000313" key="3">
    <source>
        <dbReference type="EMBL" id="PYH95497.1"/>
    </source>
</evidence>
<keyword evidence="2" id="KW-0067">ATP-binding</keyword>
<dbReference type="GO" id="GO:0005524">
    <property type="term" value="F:ATP binding"/>
    <property type="evidence" value="ECO:0007669"/>
    <property type="project" value="UniProtKB-KW"/>
</dbReference>
<dbReference type="PANTHER" id="PTHR14187">
    <property type="entry name" value="ALPHA KINASE/ELONGATION FACTOR 2 KINASE"/>
    <property type="match status" value="1"/>
</dbReference>
<proteinExistence type="predicted"/>
<dbReference type="CDD" id="cd10170">
    <property type="entry name" value="ASKHA_NBD_HSP70"/>
    <property type="match status" value="1"/>
</dbReference>
<keyword evidence="1" id="KW-0547">Nucleotide-binding</keyword>
<name>A0A319DN70_9EURO</name>
<dbReference type="AlphaFoldDB" id="A0A319DN70"/>